<dbReference type="Proteomes" id="UP000307140">
    <property type="component" value="Unassembled WGS sequence"/>
</dbReference>
<dbReference type="RefSeq" id="WP_138537562.1">
    <property type="nucleotide sequence ID" value="NZ_VANR01000008.1"/>
</dbReference>
<protein>
    <submittedName>
        <fullName evidence="6">DoxX family protein</fullName>
    </submittedName>
</protein>
<dbReference type="OrthoDB" id="7960583at2"/>
<dbReference type="GO" id="GO:0016020">
    <property type="term" value="C:membrane"/>
    <property type="evidence" value="ECO:0007669"/>
    <property type="project" value="UniProtKB-SubCell"/>
</dbReference>
<reference evidence="6 7" key="1">
    <citation type="submission" date="2019-05" db="EMBL/GenBank/DDBJ databases">
        <title>Polaribacter aestuariivivens sp. nov., isolated from a tidal flat.</title>
        <authorList>
            <person name="Yoon J.-H."/>
        </authorList>
    </citation>
    <scope>NUCLEOTIDE SEQUENCE [LARGE SCALE GENOMIC DNA]</scope>
    <source>
        <strain evidence="6 7">DBTF-3</strain>
    </source>
</reference>
<feature type="transmembrane region" description="Helical" evidence="5">
    <location>
        <begin position="97"/>
        <end position="113"/>
    </location>
</feature>
<proteinExistence type="predicted"/>
<organism evidence="6 7">
    <name type="scientific">Polaribacter aestuariivivens</name>
    <dbReference type="NCBI Taxonomy" id="2304626"/>
    <lineage>
        <taxon>Bacteria</taxon>
        <taxon>Pseudomonadati</taxon>
        <taxon>Bacteroidota</taxon>
        <taxon>Flavobacteriia</taxon>
        <taxon>Flavobacteriales</taxon>
        <taxon>Flavobacteriaceae</taxon>
    </lineage>
</organism>
<keyword evidence="7" id="KW-1185">Reference proteome</keyword>
<comment type="subcellular location">
    <subcellularLocation>
        <location evidence="1">Membrane</location>
        <topology evidence="1">Multi-pass membrane protein</topology>
    </subcellularLocation>
</comment>
<dbReference type="AlphaFoldDB" id="A0A5S3N0G4"/>
<evidence type="ECO:0000256" key="4">
    <source>
        <dbReference type="ARBA" id="ARBA00023136"/>
    </source>
</evidence>
<feature type="transmembrane region" description="Helical" evidence="5">
    <location>
        <begin position="72"/>
        <end position="91"/>
    </location>
</feature>
<evidence type="ECO:0000313" key="7">
    <source>
        <dbReference type="Proteomes" id="UP000307140"/>
    </source>
</evidence>
<evidence type="ECO:0000256" key="5">
    <source>
        <dbReference type="SAM" id="Phobius"/>
    </source>
</evidence>
<dbReference type="EMBL" id="VANR01000008">
    <property type="protein sequence ID" value="TMM28680.1"/>
    <property type="molecule type" value="Genomic_DNA"/>
</dbReference>
<keyword evidence="3 5" id="KW-1133">Transmembrane helix</keyword>
<keyword evidence="4 5" id="KW-0472">Membrane</keyword>
<evidence type="ECO:0000256" key="1">
    <source>
        <dbReference type="ARBA" id="ARBA00004141"/>
    </source>
</evidence>
<evidence type="ECO:0000256" key="2">
    <source>
        <dbReference type="ARBA" id="ARBA00022692"/>
    </source>
</evidence>
<dbReference type="InterPro" id="IPR032808">
    <property type="entry name" value="DoxX"/>
</dbReference>
<evidence type="ECO:0000256" key="3">
    <source>
        <dbReference type="ARBA" id="ARBA00022989"/>
    </source>
</evidence>
<feature type="transmembrane region" description="Helical" evidence="5">
    <location>
        <begin position="40"/>
        <end position="65"/>
    </location>
</feature>
<keyword evidence="2 5" id="KW-0812">Transmembrane</keyword>
<dbReference type="Pfam" id="PF13564">
    <property type="entry name" value="DoxX_2"/>
    <property type="match status" value="1"/>
</dbReference>
<accession>A0A5S3N0G4</accession>
<sequence length="120" mass="13690">MKTNKIIYYISTGLLTLLMLFSVSMYFFNNAEIQAAFASFGYPTYIIYPLAIAKILGLITIWFVSNKSLKEWAYAGFFFNFVLAFFAHYMISDGEHMGALLAIVLLFVSYIFSKKVNNGK</sequence>
<name>A0A5S3N0G4_9FLAO</name>
<feature type="transmembrane region" description="Helical" evidence="5">
    <location>
        <begin position="7"/>
        <end position="28"/>
    </location>
</feature>
<evidence type="ECO:0000313" key="6">
    <source>
        <dbReference type="EMBL" id="TMM28680.1"/>
    </source>
</evidence>
<gene>
    <name evidence="6" type="ORF">FDT66_13845</name>
</gene>
<comment type="caution">
    <text evidence="6">The sequence shown here is derived from an EMBL/GenBank/DDBJ whole genome shotgun (WGS) entry which is preliminary data.</text>
</comment>